<dbReference type="InterPro" id="IPR013783">
    <property type="entry name" value="Ig-like_fold"/>
</dbReference>
<evidence type="ECO:0000256" key="3">
    <source>
        <dbReference type="SAM" id="MobiDB-lite"/>
    </source>
</evidence>
<dbReference type="AlphaFoldDB" id="A0AAD9BUN6"/>
<dbReference type="PROSITE" id="PS50835">
    <property type="entry name" value="IG_LIKE"/>
    <property type="match status" value="2"/>
</dbReference>
<keyword evidence="2" id="KW-1015">Disulfide bond</keyword>
<proteinExistence type="predicted"/>
<reference evidence="6" key="1">
    <citation type="submission" date="2023-04" db="EMBL/GenBank/DDBJ databases">
        <title>Chromosome-level genome of Chaenocephalus aceratus.</title>
        <authorList>
            <person name="Park H."/>
        </authorList>
    </citation>
    <scope>NUCLEOTIDE SEQUENCE</scope>
    <source>
        <strain evidence="6">DE</strain>
        <tissue evidence="6">Muscle</tissue>
    </source>
</reference>
<keyword evidence="4" id="KW-0812">Transmembrane</keyword>
<feature type="region of interest" description="Disordered" evidence="3">
    <location>
        <begin position="395"/>
        <end position="419"/>
    </location>
</feature>
<feature type="transmembrane region" description="Helical" evidence="4">
    <location>
        <begin position="365"/>
        <end position="390"/>
    </location>
</feature>
<dbReference type="InterPro" id="IPR007110">
    <property type="entry name" value="Ig-like_dom"/>
</dbReference>
<dbReference type="SMART" id="SM00408">
    <property type="entry name" value="IGc2"/>
    <property type="match status" value="2"/>
</dbReference>
<evidence type="ECO:0000256" key="4">
    <source>
        <dbReference type="SAM" id="Phobius"/>
    </source>
</evidence>
<dbReference type="Pfam" id="PF13895">
    <property type="entry name" value="Ig_2"/>
    <property type="match status" value="2"/>
</dbReference>
<evidence type="ECO:0000256" key="1">
    <source>
        <dbReference type="ARBA" id="ARBA00022729"/>
    </source>
</evidence>
<dbReference type="EMBL" id="JASDAP010000016">
    <property type="protein sequence ID" value="KAK1890295.1"/>
    <property type="molecule type" value="Genomic_DNA"/>
</dbReference>
<evidence type="ECO:0000259" key="5">
    <source>
        <dbReference type="PROSITE" id="PS50835"/>
    </source>
</evidence>
<sequence>MVIPNRSQFFEYENISVSCKGLSSWEWTPWRNNTDLVKCGSGWGKLHVSTCEITTVKRSEGGVYWCQSKYGDSSNGVNISIVGGAVSLQSPAVPVMEGDNVTLICIAKKVDNLRAEFYKDGLKINVSIGAEDAGHMTLYNFTKSNQGAYKCRVQNKGESPESWIIMEDGSDPASLVISPASAQVFEYRNLSLSCGDNSSVEGWRIFRSTLTTISTSATGKRTINPGGKTSGCGDNWGNITSCGCNIYTSKQADTAIYWCESPVKQRSNSLNISVQETAVILESPVLAVMKGDNVTLMCKTKDRDDLRADFYKDGYFIETGAAGHMTLHKVSSYDEGVYKCYIRNEGESATSFLFVRGATAPRTDWVWTVLRHLVVFLPYCASTFLVVSIYRRTPPGRRKDDEATDGKPTTSPRASLLNL</sequence>
<keyword evidence="4" id="KW-1133">Transmembrane helix</keyword>
<keyword evidence="4" id="KW-0472">Membrane</keyword>
<dbReference type="Gene3D" id="2.60.40.10">
    <property type="entry name" value="Immunoglobulins"/>
    <property type="match status" value="3"/>
</dbReference>
<feature type="domain" description="Ig-like" evidence="5">
    <location>
        <begin position="84"/>
        <end position="178"/>
    </location>
</feature>
<accession>A0AAD9BUN6</accession>
<evidence type="ECO:0000313" key="6">
    <source>
        <dbReference type="EMBL" id="KAK1890295.1"/>
    </source>
</evidence>
<dbReference type="PANTHER" id="PTHR11481:SF64">
    <property type="entry name" value="FC RECEPTOR-LIKE PROTEIN 4"/>
    <property type="match status" value="1"/>
</dbReference>
<keyword evidence="1" id="KW-0732">Signal</keyword>
<dbReference type="InterPro" id="IPR003599">
    <property type="entry name" value="Ig_sub"/>
</dbReference>
<feature type="compositionally biased region" description="Polar residues" evidence="3">
    <location>
        <begin position="407"/>
        <end position="419"/>
    </location>
</feature>
<dbReference type="SMART" id="SM00409">
    <property type="entry name" value="IG"/>
    <property type="match status" value="4"/>
</dbReference>
<comment type="caution">
    <text evidence="6">The sequence shown here is derived from an EMBL/GenBank/DDBJ whole genome shotgun (WGS) entry which is preliminary data.</text>
</comment>
<dbReference type="InterPro" id="IPR003598">
    <property type="entry name" value="Ig_sub2"/>
</dbReference>
<feature type="domain" description="Ig-like" evidence="5">
    <location>
        <begin position="276"/>
        <end position="351"/>
    </location>
</feature>
<dbReference type="PANTHER" id="PTHR11481">
    <property type="entry name" value="IMMUNOGLOBULIN FC RECEPTOR"/>
    <property type="match status" value="1"/>
</dbReference>
<dbReference type="Proteomes" id="UP001228049">
    <property type="component" value="Unassembled WGS sequence"/>
</dbReference>
<dbReference type="GO" id="GO:0006955">
    <property type="term" value="P:immune response"/>
    <property type="evidence" value="ECO:0007669"/>
    <property type="project" value="TreeGrafter"/>
</dbReference>
<evidence type="ECO:0000256" key="2">
    <source>
        <dbReference type="ARBA" id="ARBA00023157"/>
    </source>
</evidence>
<organism evidence="6 7">
    <name type="scientific">Dissostichus eleginoides</name>
    <name type="common">Patagonian toothfish</name>
    <name type="synonym">Dissostichus amissus</name>
    <dbReference type="NCBI Taxonomy" id="100907"/>
    <lineage>
        <taxon>Eukaryota</taxon>
        <taxon>Metazoa</taxon>
        <taxon>Chordata</taxon>
        <taxon>Craniata</taxon>
        <taxon>Vertebrata</taxon>
        <taxon>Euteleostomi</taxon>
        <taxon>Actinopterygii</taxon>
        <taxon>Neopterygii</taxon>
        <taxon>Teleostei</taxon>
        <taxon>Neoteleostei</taxon>
        <taxon>Acanthomorphata</taxon>
        <taxon>Eupercaria</taxon>
        <taxon>Perciformes</taxon>
        <taxon>Notothenioidei</taxon>
        <taxon>Nototheniidae</taxon>
        <taxon>Dissostichus</taxon>
    </lineage>
</organism>
<keyword evidence="7" id="KW-1185">Reference proteome</keyword>
<evidence type="ECO:0000313" key="7">
    <source>
        <dbReference type="Proteomes" id="UP001228049"/>
    </source>
</evidence>
<dbReference type="GO" id="GO:0009897">
    <property type="term" value="C:external side of plasma membrane"/>
    <property type="evidence" value="ECO:0007669"/>
    <property type="project" value="TreeGrafter"/>
</dbReference>
<protein>
    <submittedName>
        <fullName evidence="6">Sialoadhesin</fullName>
    </submittedName>
</protein>
<dbReference type="GO" id="GO:0004888">
    <property type="term" value="F:transmembrane signaling receptor activity"/>
    <property type="evidence" value="ECO:0007669"/>
    <property type="project" value="TreeGrafter"/>
</dbReference>
<gene>
    <name evidence="6" type="ORF">KUDE01_014966</name>
</gene>
<name>A0AAD9BUN6_DISEL</name>
<dbReference type="GO" id="GO:0007166">
    <property type="term" value="P:cell surface receptor signaling pathway"/>
    <property type="evidence" value="ECO:0007669"/>
    <property type="project" value="TreeGrafter"/>
</dbReference>
<dbReference type="SUPFAM" id="SSF48726">
    <property type="entry name" value="Immunoglobulin"/>
    <property type="match status" value="2"/>
</dbReference>
<dbReference type="InterPro" id="IPR050488">
    <property type="entry name" value="Ig_Fc_receptor"/>
</dbReference>
<dbReference type="InterPro" id="IPR036179">
    <property type="entry name" value="Ig-like_dom_sf"/>
</dbReference>